<dbReference type="GO" id="GO:0001534">
    <property type="term" value="C:radial spoke"/>
    <property type="evidence" value="ECO:0007669"/>
    <property type="project" value="InterPro"/>
</dbReference>
<dbReference type="PANTHER" id="PTHR13159:SF0">
    <property type="entry name" value="RADIAL SPOKE HEAD 6 HOMOLOG A"/>
    <property type="match status" value="1"/>
</dbReference>
<sequence>MSEDREAKLEYLNTKPEGSPVSVMEHTGEVIIRLADNCAERPLDYFEVASYIIKEERQSKENQELLKFGKPKGPNFVENAKTNVRLQAQLFPKQQLGEEEEEAGEAEGGEDAEHQEEETVNEGEIPNVIGNMQFMNEVGVGLNETETILLQQAIQKLIRSKPLATARFWGKVMGIQNDYYIAEAEFNDGERPHAAQEEEEKNEPEEGTENKEDKPRIVPKEEDSGPNQYSYFVCTQLGGPWKLLPDITPAQIQGSRCIRQMFSGTEKGPIAAPEGRFQGGEYELLRCFISRVTHSCTLAPKGLYNLEEEPEEGGRVENVTPIAMAEEPEYKPLEGLKSFVHCVPTILDQGRCEFYIFEEDQQDEEGNEKEPVVEHGPPILTPITEDKSKDEYKCWSLREVNGVSKRYWLRSNVWPGLHIVSNENGSRMVMMYFGTGMKAQKPLEWPPLPVKKPPPPPPKEEEEKNENEEEEKGEEGAEKTNTEETTGEESATGTATNEESGTYDSNYDSSAQ</sequence>
<keyword evidence="5" id="KW-0966">Cell projection</keyword>
<feature type="compositionally biased region" description="Acidic residues" evidence="6">
    <location>
        <begin position="97"/>
        <end position="120"/>
    </location>
</feature>
<feature type="compositionally biased region" description="Pro residues" evidence="6">
    <location>
        <begin position="444"/>
        <end position="457"/>
    </location>
</feature>
<dbReference type="Pfam" id="PF04712">
    <property type="entry name" value="Radial_spoke"/>
    <property type="match status" value="1"/>
</dbReference>
<evidence type="ECO:0000256" key="6">
    <source>
        <dbReference type="SAM" id="MobiDB-lite"/>
    </source>
</evidence>
<feature type="region of interest" description="Disordered" evidence="6">
    <location>
        <begin position="1"/>
        <end position="21"/>
    </location>
</feature>
<dbReference type="VEuPathDB" id="TrichDB:TVAGG3_0308030"/>
<feature type="region of interest" description="Disordered" evidence="6">
    <location>
        <begin position="92"/>
        <end position="120"/>
    </location>
</feature>
<keyword evidence="3" id="KW-0969">Cilium</keyword>
<feature type="region of interest" description="Disordered" evidence="6">
    <location>
        <begin position="363"/>
        <end position="384"/>
    </location>
</feature>
<keyword evidence="8" id="KW-1185">Reference proteome</keyword>
<keyword evidence="2" id="KW-0963">Cytoplasm</keyword>
<feature type="compositionally biased region" description="Basic and acidic residues" evidence="6">
    <location>
        <begin position="208"/>
        <end position="223"/>
    </location>
</feature>
<dbReference type="KEGG" id="tva:4747626"/>
<dbReference type="OMA" id="LINWAGY"/>
<evidence type="ECO:0000313" key="7">
    <source>
        <dbReference type="EMBL" id="EAX89949.1"/>
    </source>
</evidence>
<keyword evidence="4" id="KW-0206">Cytoskeleton</keyword>
<dbReference type="RefSeq" id="XP_001302879.1">
    <property type="nucleotide sequence ID" value="XM_001302878.1"/>
</dbReference>
<dbReference type="VEuPathDB" id="TrichDB:TVAG_455950"/>
<accession>A2FYS6</accession>
<gene>
    <name evidence="7" type="ORF">TVAG_455950</name>
</gene>
<organism evidence="7 8">
    <name type="scientific">Trichomonas vaginalis (strain ATCC PRA-98 / G3)</name>
    <dbReference type="NCBI Taxonomy" id="412133"/>
    <lineage>
        <taxon>Eukaryota</taxon>
        <taxon>Metamonada</taxon>
        <taxon>Parabasalia</taxon>
        <taxon>Trichomonadida</taxon>
        <taxon>Trichomonadidae</taxon>
        <taxon>Trichomonas</taxon>
    </lineage>
</organism>
<feature type="compositionally biased region" description="Acidic residues" evidence="6">
    <location>
        <begin position="463"/>
        <end position="473"/>
    </location>
</feature>
<dbReference type="GO" id="GO:0003341">
    <property type="term" value="P:cilium movement"/>
    <property type="evidence" value="ECO:0000318"/>
    <property type="project" value="GO_Central"/>
</dbReference>
<comment type="subcellular location">
    <subcellularLocation>
        <location evidence="1">Cytoplasm</location>
        <location evidence="1">Cytoskeleton</location>
        <location evidence="1">Cilium axoneme</location>
    </subcellularLocation>
</comment>
<dbReference type="GO" id="GO:0060294">
    <property type="term" value="P:cilium movement involved in cell motility"/>
    <property type="evidence" value="ECO:0007669"/>
    <property type="project" value="InterPro"/>
</dbReference>
<dbReference type="STRING" id="5722.A2FYS6"/>
<reference evidence="7" key="1">
    <citation type="submission" date="2006-10" db="EMBL/GenBank/DDBJ databases">
        <authorList>
            <person name="Amadeo P."/>
            <person name="Zhao Q."/>
            <person name="Wortman J."/>
            <person name="Fraser-Liggett C."/>
            <person name="Carlton J."/>
        </authorList>
    </citation>
    <scope>NUCLEOTIDE SEQUENCE</scope>
    <source>
        <strain evidence="7">G3</strain>
    </source>
</reference>
<dbReference type="eggNOG" id="ENOG502QSU4">
    <property type="taxonomic scope" value="Eukaryota"/>
</dbReference>
<feature type="compositionally biased region" description="Acidic residues" evidence="6">
    <location>
        <begin position="197"/>
        <end position="207"/>
    </location>
</feature>
<protein>
    <submittedName>
        <fullName evidence="7">Flagellar radial spoke protein, putative</fullName>
    </submittedName>
</protein>
<dbReference type="Proteomes" id="UP000001542">
    <property type="component" value="Unassembled WGS sequence"/>
</dbReference>
<proteinExistence type="predicted"/>
<evidence type="ECO:0000256" key="1">
    <source>
        <dbReference type="ARBA" id="ARBA00004430"/>
    </source>
</evidence>
<dbReference type="InParanoid" id="A2FYS6"/>
<dbReference type="OrthoDB" id="272202at2759"/>
<feature type="region of interest" description="Disordered" evidence="6">
    <location>
        <begin position="190"/>
        <end position="224"/>
    </location>
</feature>
<feature type="region of interest" description="Disordered" evidence="6">
    <location>
        <begin position="440"/>
        <end position="512"/>
    </location>
</feature>
<feature type="compositionally biased region" description="Polar residues" evidence="6">
    <location>
        <begin position="500"/>
        <end position="512"/>
    </location>
</feature>
<dbReference type="GO" id="GO:0005930">
    <property type="term" value="C:axoneme"/>
    <property type="evidence" value="ECO:0000318"/>
    <property type="project" value="GO_Central"/>
</dbReference>
<dbReference type="AlphaFoldDB" id="A2FYS6"/>
<keyword evidence="7" id="KW-0282">Flagellum</keyword>
<evidence type="ECO:0000256" key="4">
    <source>
        <dbReference type="ARBA" id="ARBA00023212"/>
    </source>
</evidence>
<evidence type="ECO:0000256" key="2">
    <source>
        <dbReference type="ARBA" id="ARBA00022490"/>
    </source>
</evidence>
<dbReference type="EMBL" id="DS114151">
    <property type="protein sequence ID" value="EAX89949.1"/>
    <property type="molecule type" value="Genomic_DNA"/>
</dbReference>
<dbReference type="PANTHER" id="PTHR13159">
    <property type="entry name" value="RADIAL SPOKEHEAD-RELATED"/>
    <property type="match status" value="1"/>
</dbReference>
<dbReference type="SMR" id="A2FYS6"/>
<name>A2FYS6_TRIV3</name>
<reference evidence="7" key="2">
    <citation type="journal article" date="2007" name="Science">
        <title>Draft genome sequence of the sexually transmitted pathogen Trichomonas vaginalis.</title>
        <authorList>
            <person name="Carlton J.M."/>
            <person name="Hirt R.P."/>
            <person name="Silva J.C."/>
            <person name="Delcher A.L."/>
            <person name="Schatz M."/>
            <person name="Zhao Q."/>
            <person name="Wortman J.R."/>
            <person name="Bidwell S.L."/>
            <person name="Alsmark U.C.M."/>
            <person name="Besteiro S."/>
            <person name="Sicheritz-Ponten T."/>
            <person name="Noel C.J."/>
            <person name="Dacks J.B."/>
            <person name="Foster P.G."/>
            <person name="Simillion C."/>
            <person name="Van de Peer Y."/>
            <person name="Miranda-Saavedra D."/>
            <person name="Barton G.J."/>
            <person name="Westrop G.D."/>
            <person name="Mueller S."/>
            <person name="Dessi D."/>
            <person name="Fiori P.L."/>
            <person name="Ren Q."/>
            <person name="Paulsen I."/>
            <person name="Zhang H."/>
            <person name="Bastida-Corcuera F.D."/>
            <person name="Simoes-Barbosa A."/>
            <person name="Brown M.T."/>
            <person name="Hayes R.D."/>
            <person name="Mukherjee M."/>
            <person name="Okumura C.Y."/>
            <person name="Schneider R."/>
            <person name="Smith A.J."/>
            <person name="Vanacova S."/>
            <person name="Villalvazo M."/>
            <person name="Haas B.J."/>
            <person name="Pertea M."/>
            <person name="Feldblyum T.V."/>
            <person name="Utterback T.R."/>
            <person name="Shu C.L."/>
            <person name="Osoegawa K."/>
            <person name="de Jong P.J."/>
            <person name="Hrdy I."/>
            <person name="Horvathova L."/>
            <person name="Zubacova Z."/>
            <person name="Dolezal P."/>
            <person name="Malik S.B."/>
            <person name="Logsdon J.M. Jr."/>
            <person name="Henze K."/>
            <person name="Gupta A."/>
            <person name="Wang C.C."/>
            <person name="Dunne R.L."/>
            <person name="Upcroft J.A."/>
            <person name="Upcroft P."/>
            <person name="White O."/>
            <person name="Salzberg S.L."/>
            <person name="Tang P."/>
            <person name="Chiu C.-H."/>
            <person name="Lee Y.-S."/>
            <person name="Embley T.M."/>
            <person name="Coombs G.H."/>
            <person name="Mottram J.C."/>
            <person name="Tachezy J."/>
            <person name="Fraser-Liggett C.M."/>
            <person name="Johnson P.J."/>
        </authorList>
    </citation>
    <scope>NUCLEOTIDE SEQUENCE [LARGE SCALE GENOMIC DNA]</scope>
    <source>
        <strain evidence="7">G3</strain>
    </source>
</reference>
<evidence type="ECO:0000256" key="3">
    <source>
        <dbReference type="ARBA" id="ARBA00023069"/>
    </source>
</evidence>
<evidence type="ECO:0000256" key="5">
    <source>
        <dbReference type="ARBA" id="ARBA00023273"/>
    </source>
</evidence>
<dbReference type="GO" id="GO:0035082">
    <property type="term" value="P:axoneme assembly"/>
    <property type="evidence" value="ECO:0000318"/>
    <property type="project" value="GO_Central"/>
</dbReference>
<feature type="compositionally biased region" description="Low complexity" evidence="6">
    <location>
        <begin position="488"/>
        <end position="499"/>
    </location>
</feature>
<dbReference type="InterPro" id="IPR006802">
    <property type="entry name" value="Radial_spoke"/>
</dbReference>
<evidence type="ECO:0000313" key="8">
    <source>
        <dbReference type="Proteomes" id="UP000001542"/>
    </source>
</evidence>